<dbReference type="Proteomes" id="UP000020077">
    <property type="component" value="Unassembled WGS sequence"/>
</dbReference>
<sequence>MQPGPAAVERNANLATRQVGQLIQGQDFRGTCVGGRQDAQARSRLAIGAHCGHGFEDVKQLAHPGVGDEADQDVNVIAGCQFAAQFGQQRG</sequence>
<proteinExistence type="predicted"/>
<reference evidence="1 2" key="1">
    <citation type="submission" date="2014-02" db="EMBL/GenBank/DDBJ databases">
        <title>Expanding our view of genomic diversity in Candidatus Accumulibacter clades.</title>
        <authorList>
            <person name="Skennerton C.T."/>
            <person name="Barr J.J."/>
            <person name="Slater F.R."/>
            <person name="Bond P.L."/>
            <person name="Tyson G.W."/>
        </authorList>
    </citation>
    <scope>NUCLEOTIDE SEQUENCE [LARGE SCALE GENOMIC DNA]</scope>
    <source>
        <strain evidence="2">BA-91</strain>
    </source>
</reference>
<evidence type="ECO:0000313" key="1">
    <source>
        <dbReference type="EMBL" id="KFB70345.1"/>
    </source>
</evidence>
<dbReference type="EMBL" id="JDVG02000713">
    <property type="protein sequence ID" value="KFB70345.1"/>
    <property type="molecule type" value="Genomic_DNA"/>
</dbReference>
<organism evidence="1 2">
    <name type="scientific">Candidatus Accumulibacter phosphatis</name>
    <dbReference type="NCBI Taxonomy" id="327160"/>
    <lineage>
        <taxon>Bacteria</taxon>
        <taxon>Pseudomonadati</taxon>
        <taxon>Pseudomonadota</taxon>
        <taxon>Betaproteobacteria</taxon>
        <taxon>Candidatus Accumulibacter</taxon>
    </lineage>
</organism>
<accession>A0A084Y6K1</accession>
<name>A0A084Y6K1_9PROT</name>
<dbReference type="AlphaFoldDB" id="A0A084Y6K1"/>
<gene>
    <name evidence="1" type="ORF">AW09_004562</name>
</gene>
<comment type="caution">
    <text evidence="1">The sequence shown here is derived from an EMBL/GenBank/DDBJ whole genome shotgun (WGS) entry which is preliminary data.</text>
</comment>
<evidence type="ECO:0000313" key="2">
    <source>
        <dbReference type="Proteomes" id="UP000020077"/>
    </source>
</evidence>
<protein>
    <submittedName>
        <fullName evidence="1">Uncharacterized protein</fullName>
    </submittedName>
</protein>